<feature type="domain" description="Aminoglycoside phosphotransferase" evidence="1">
    <location>
        <begin position="39"/>
        <end position="268"/>
    </location>
</feature>
<dbReference type="Gene3D" id="3.90.1200.10">
    <property type="match status" value="1"/>
</dbReference>
<dbReference type="InterPro" id="IPR041726">
    <property type="entry name" value="ACAD10_11_N"/>
</dbReference>
<dbReference type="InterPro" id="IPR052898">
    <property type="entry name" value="ACAD10-like"/>
</dbReference>
<comment type="caution">
    <text evidence="2">The sequence shown here is derived from an EMBL/GenBank/DDBJ whole genome shotgun (WGS) entry which is preliminary data.</text>
</comment>
<protein>
    <submittedName>
        <fullName evidence="2">Phosphotransferase family protein</fullName>
    </submittedName>
</protein>
<sequence length="356" mass="41475">MTNKLKDTIPVRKGEELNRKKLESFLREKIEFLPIGELEIEQFGAGHSNLTYQLKIADWTAVLRRPPLGPVAPKAHDMNREFKILSELYPVYQAAPRPYLYSDDDSIVGSPFFVMERKYGIVLDTEFPNYITPTKDICGQLSEIMVDELVKLHDIDYTQTGLMNISQPEGFMERQVHGWISRYERSKTDEIREVEILKEWMVKNIPISQAPTVIHYDYKLNNAMFTDDLTRMVGLFDWEMTTVGDPLADLGAAMSYWIQSDDDEMLKRGLGKPPVTVQEGFYTRDEFVEEYAKKSGRDVSTMNFYLTFAYFKLAVICQQIYYRYKKGQTHDERFAKFNFTVKSLIQYALVESSRNK</sequence>
<accession>A0ABR9QKJ5</accession>
<dbReference type="Proteomes" id="UP001516662">
    <property type="component" value="Unassembled WGS sequence"/>
</dbReference>
<dbReference type="Pfam" id="PF01636">
    <property type="entry name" value="APH"/>
    <property type="match status" value="1"/>
</dbReference>
<reference evidence="2 3" key="1">
    <citation type="submission" date="2020-10" db="EMBL/GenBank/DDBJ databases">
        <title>Bacillus sp. HD4P25, an endophyte from a halophyte.</title>
        <authorList>
            <person name="Sun J.-Q."/>
        </authorList>
    </citation>
    <scope>NUCLEOTIDE SEQUENCE [LARGE SCALE GENOMIC DNA]</scope>
    <source>
        <strain evidence="2 3">YIM 93174</strain>
    </source>
</reference>
<gene>
    <name evidence="2" type="ORF">IMZ08_12920</name>
</gene>
<keyword evidence="3" id="KW-1185">Reference proteome</keyword>
<name>A0ABR9QKJ5_9BACI</name>
<evidence type="ECO:0000313" key="3">
    <source>
        <dbReference type="Proteomes" id="UP001516662"/>
    </source>
</evidence>
<dbReference type="EMBL" id="JADCLJ010000020">
    <property type="protein sequence ID" value="MBE4908964.1"/>
    <property type="molecule type" value="Genomic_DNA"/>
</dbReference>
<dbReference type="Gene3D" id="3.30.200.20">
    <property type="entry name" value="Phosphorylase Kinase, domain 1"/>
    <property type="match status" value="1"/>
</dbReference>
<proteinExistence type="predicted"/>
<evidence type="ECO:0000313" key="2">
    <source>
        <dbReference type="EMBL" id="MBE4908964.1"/>
    </source>
</evidence>
<dbReference type="PANTHER" id="PTHR47829:SF1">
    <property type="entry name" value="HAD FAMILY PHOSPHATASE"/>
    <property type="match status" value="1"/>
</dbReference>
<dbReference type="CDD" id="cd05154">
    <property type="entry name" value="ACAD10_11_N-like"/>
    <property type="match status" value="1"/>
</dbReference>
<dbReference type="InterPro" id="IPR002575">
    <property type="entry name" value="Aminoglycoside_PTrfase"/>
</dbReference>
<dbReference type="PANTHER" id="PTHR47829">
    <property type="entry name" value="HYDROLASE, PUTATIVE (AFU_ORTHOLOGUE AFUA_1G12880)-RELATED"/>
    <property type="match status" value="1"/>
</dbReference>
<organism evidence="2 3">
    <name type="scientific">Litchfieldia luteola</name>
    <dbReference type="NCBI Taxonomy" id="682179"/>
    <lineage>
        <taxon>Bacteria</taxon>
        <taxon>Bacillati</taxon>
        <taxon>Bacillota</taxon>
        <taxon>Bacilli</taxon>
        <taxon>Bacillales</taxon>
        <taxon>Bacillaceae</taxon>
        <taxon>Litchfieldia</taxon>
    </lineage>
</organism>
<evidence type="ECO:0000259" key="1">
    <source>
        <dbReference type="Pfam" id="PF01636"/>
    </source>
</evidence>
<dbReference type="SUPFAM" id="SSF56112">
    <property type="entry name" value="Protein kinase-like (PK-like)"/>
    <property type="match status" value="1"/>
</dbReference>
<dbReference type="InterPro" id="IPR011009">
    <property type="entry name" value="Kinase-like_dom_sf"/>
</dbReference>
<dbReference type="RefSeq" id="WP_193537087.1">
    <property type="nucleotide sequence ID" value="NZ_JADCLJ010000020.1"/>
</dbReference>